<accession>A0AAN8ET67</accession>
<proteinExistence type="predicted"/>
<dbReference type="AlphaFoldDB" id="A0AAN8ET67"/>
<name>A0AAN8ET67_9EURO</name>
<evidence type="ECO:0000313" key="2">
    <source>
        <dbReference type="Proteomes" id="UP001316803"/>
    </source>
</evidence>
<sequence>MSPNEIIDAMTMSAQIVIHKPEDIILLADVLKPFQLSRIQSLGVAPDCPNPVSKSATNLPNMKKLMPNLKQVNMLYLPDTSIWFNRTSALTGHGNAHDFDLSAEYAEDRLSRSYVESIVVTSFKGDLLLDRDHEKSTCLSWVASLLADARESGIEVRTKR</sequence>
<evidence type="ECO:0000313" key="1">
    <source>
        <dbReference type="EMBL" id="KAK5953101.1"/>
    </source>
</evidence>
<comment type="caution">
    <text evidence="1">The sequence shown here is derived from an EMBL/GenBank/DDBJ whole genome shotgun (WGS) entry which is preliminary data.</text>
</comment>
<reference evidence="1 2" key="1">
    <citation type="submission" date="2022-12" db="EMBL/GenBank/DDBJ databases">
        <title>Genomic features and morphological characterization of a novel Knufia sp. strain isolated from spacecraft assembly facility.</title>
        <authorList>
            <person name="Teixeira M."/>
            <person name="Chander A.M."/>
            <person name="Stajich J.E."/>
            <person name="Venkateswaran K."/>
        </authorList>
    </citation>
    <scope>NUCLEOTIDE SEQUENCE [LARGE SCALE GENOMIC DNA]</scope>
    <source>
        <strain evidence="1 2">FJI-L2-BK-P2</strain>
    </source>
</reference>
<dbReference type="EMBL" id="JAKLMC020000012">
    <property type="protein sequence ID" value="KAK5953101.1"/>
    <property type="molecule type" value="Genomic_DNA"/>
</dbReference>
<keyword evidence="2" id="KW-1185">Reference proteome</keyword>
<protein>
    <submittedName>
        <fullName evidence="1">Uncharacterized protein</fullName>
    </submittedName>
</protein>
<organism evidence="1 2">
    <name type="scientific">Knufia fluminis</name>
    <dbReference type="NCBI Taxonomy" id="191047"/>
    <lineage>
        <taxon>Eukaryota</taxon>
        <taxon>Fungi</taxon>
        <taxon>Dikarya</taxon>
        <taxon>Ascomycota</taxon>
        <taxon>Pezizomycotina</taxon>
        <taxon>Eurotiomycetes</taxon>
        <taxon>Chaetothyriomycetidae</taxon>
        <taxon>Chaetothyriales</taxon>
        <taxon>Trichomeriaceae</taxon>
        <taxon>Knufia</taxon>
    </lineage>
</organism>
<dbReference type="Proteomes" id="UP001316803">
    <property type="component" value="Unassembled WGS sequence"/>
</dbReference>
<gene>
    <name evidence="1" type="ORF">OHC33_005669</name>
</gene>